<sequence>MISSEQIPNLCPTTEFVSHLCAKYAHLIWNGSDNAYDPVTGQKLSAVPPMFEASVRTYENVEEPAGEAAMAELHEHIGNAQTYCALCGFNTGGRDEFYTHIVSYFHIIKISQGSARFDLLTLLVNVHRQEYWKIFL</sequence>
<reference evidence="1" key="1">
    <citation type="submission" date="2023-10" db="EMBL/GenBank/DDBJ databases">
        <title>Genome assembly of Pristionchus species.</title>
        <authorList>
            <person name="Yoshida K."/>
            <person name="Sommer R.J."/>
        </authorList>
    </citation>
    <scope>NUCLEOTIDE SEQUENCE</scope>
    <source>
        <strain evidence="1">RS5133</strain>
    </source>
</reference>
<evidence type="ECO:0000313" key="1">
    <source>
        <dbReference type="EMBL" id="GMT32052.1"/>
    </source>
</evidence>
<dbReference type="AlphaFoldDB" id="A0AAV5WQF8"/>
<dbReference type="EMBL" id="BTSY01000006">
    <property type="protein sequence ID" value="GMT32052.1"/>
    <property type="molecule type" value="Genomic_DNA"/>
</dbReference>
<accession>A0AAV5WQF8</accession>
<protein>
    <submittedName>
        <fullName evidence="1">Uncharacterized protein</fullName>
    </submittedName>
</protein>
<evidence type="ECO:0000313" key="2">
    <source>
        <dbReference type="Proteomes" id="UP001432322"/>
    </source>
</evidence>
<comment type="caution">
    <text evidence="1">The sequence shown here is derived from an EMBL/GenBank/DDBJ whole genome shotgun (WGS) entry which is preliminary data.</text>
</comment>
<proteinExistence type="predicted"/>
<dbReference type="Proteomes" id="UP001432322">
    <property type="component" value="Unassembled WGS sequence"/>
</dbReference>
<keyword evidence="2" id="KW-1185">Reference proteome</keyword>
<organism evidence="1 2">
    <name type="scientific">Pristionchus fissidentatus</name>
    <dbReference type="NCBI Taxonomy" id="1538716"/>
    <lineage>
        <taxon>Eukaryota</taxon>
        <taxon>Metazoa</taxon>
        <taxon>Ecdysozoa</taxon>
        <taxon>Nematoda</taxon>
        <taxon>Chromadorea</taxon>
        <taxon>Rhabditida</taxon>
        <taxon>Rhabditina</taxon>
        <taxon>Diplogasteromorpha</taxon>
        <taxon>Diplogasteroidea</taxon>
        <taxon>Neodiplogasteridae</taxon>
        <taxon>Pristionchus</taxon>
    </lineage>
</organism>
<name>A0AAV5WQF8_9BILA</name>
<gene>
    <name evidence="1" type="ORF">PFISCL1PPCAC_23349</name>
</gene>